<dbReference type="PANTHER" id="PTHR43004">
    <property type="entry name" value="TRK SYSTEM POTASSIUM UPTAKE PROTEIN"/>
    <property type="match status" value="1"/>
</dbReference>
<dbReference type="GO" id="GO:0004497">
    <property type="term" value="F:monooxygenase activity"/>
    <property type="evidence" value="ECO:0007669"/>
    <property type="project" value="UniProtKB-KW"/>
</dbReference>
<accession>A0ABV3ALT9</accession>
<evidence type="ECO:0000256" key="1">
    <source>
        <dbReference type="ARBA" id="ARBA00022630"/>
    </source>
</evidence>
<evidence type="ECO:0000256" key="2">
    <source>
        <dbReference type="ARBA" id="ARBA00022827"/>
    </source>
</evidence>
<evidence type="ECO:0000259" key="3">
    <source>
        <dbReference type="Pfam" id="PF01494"/>
    </source>
</evidence>
<organism evidence="4 5">
    <name type="scientific">Streptomyces flaveolus</name>
    <dbReference type="NCBI Taxonomy" id="67297"/>
    <lineage>
        <taxon>Bacteria</taxon>
        <taxon>Bacillati</taxon>
        <taxon>Actinomycetota</taxon>
        <taxon>Actinomycetes</taxon>
        <taxon>Kitasatosporales</taxon>
        <taxon>Streptomycetaceae</taxon>
        <taxon>Streptomyces</taxon>
    </lineage>
</organism>
<keyword evidence="4" id="KW-0503">Monooxygenase</keyword>
<dbReference type="RefSeq" id="WP_037630594.1">
    <property type="nucleotide sequence ID" value="NZ_JBEXDP010000052.1"/>
</dbReference>
<dbReference type="PRINTS" id="PR00420">
    <property type="entry name" value="RNGMNOXGNASE"/>
</dbReference>
<proteinExistence type="predicted"/>
<dbReference type="Pfam" id="PF21274">
    <property type="entry name" value="Rng_hyd_C"/>
    <property type="match status" value="1"/>
</dbReference>
<keyword evidence="1" id="KW-0285">Flavoprotein</keyword>
<keyword evidence="2" id="KW-0274">FAD</keyword>
<reference evidence="4 5" key="1">
    <citation type="submission" date="2024-06" db="EMBL/GenBank/DDBJ databases">
        <title>The Natural Products Discovery Center: Release of the First 8490 Sequenced Strains for Exploring Actinobacteria Biosynthetic Diversity.</title>
        <authorList>
            <person name="Kalkreuter E."/>
            <person name="Kautsar S.A."/>
            <person name="Yang D."/>
            <person name="Bader C.D."/>
            <person name="Teijaro C.N."/>
            <person name="Fluegel L."/>
            <person name="Davis C.M."/>
            <person name="Simpson J.R."/>
            <person name="Lauterbach L."/>
            <person name="Steele A.D."/>
            <person name="Gui C."/>
            <person name="Meng S."/>
            <person name="Li G."/>
            <person name="Viehrig K."/>
            <person name="Ye F."/>
            <person name="Su P."/>
            <person name="Kiefer A.F."/>
            <person name="Nichols A."/>
            <person name="Cepeda A.J."/>
            <person name="Yan W."/>
            <person name="Fan B."/>
            <person name="Jiang Y."/>
            <person name="Adhikari A."/>
            <person name="Zheng C.-J."/>
            <person name="Schuster L."/>
            <person name="Cowan T.M."/>
            <person name="Smanski M.J."/>
            <person name="Chevrette M.G."/>
            <person name="De Carvalho L.P.S."/>
            <person name="Shen B."/>
        </authorList>
    </citation>
    <scope>NUCLEOTIDE SEQUENCE [LARGE SCALE GENOMIC DNA]</scope>
    <source>
        <strain evidence="4 5">NPDC020594</strain>
    </source>
</reference>
<dbReference type="PANTHER" id="PTHR43004:SF8">
    <property type="entry name" value="FAD-BINDING DOMAIN-CONTAINING PROTEIN-RELATED"/>
    <property type="match status" value="1"/>
</dbReference>
<dbReference type="SUPFAM" id="SSF51905">
    <property type="entry name" value="FAD/NAD(P)-binding domain"/>
    <property type="match status" value="1"/>
</dbReference>
<protein>
    <submittedName>
        <fullName evidence="4">FAD-dependent monooxygenase</fullName>
    </submittedName>
</protein>
<dbReference type="Gene3D" id="3.50.50.60">
    <property type="entry name" value="FAD/NAD(P)-binding domain"/>
    <property type="match status" value="1"/>
</dbReference>
<keyword evidence="4" id="KW-0560">Oxidoreductase</keyword>
<dbReference type="InterPro" id="IPR036188">
    <property type="entry name" value="FAD/NAD-bd_sf"/>
</dbReference>
<feature type="domain" description="FAD-binding" evidence="3">
    <location>
        <begin position="8"/>
        <end position="377"/>
    </location>
</feature>
<dbReference type="Proteomes" id="UP001551011">
    <property type="component" value="Unassembled WGS sequence"/>
</dbReference>
<sequence length="599" mass="65085">MTQTSDVDVPVLIVGGGGAGLTSSILLSRLGVRSLLVTRYPETTRLPRGHILNQRSMEIFTDMGVAPEIKAKGTPPENMKGVAWYSGLGGGGPEDGHGRLLGFVEAWGGGYTDPDYIAASPEPCVNLSLLRTEPILKSHAESYPEATVRFHHELVGLEQDADGVTSTILDRDSGETYTVRSSYLLGADAGRTVAELAGVKVTMHERFRKLVSLYLAMDLSQHLPGDDSVLTWVFNPEYPEHLDYGAVLVPQGPERWDRHSEEWLLAVSRPDLDGSQPEKMLRWASEALGIPDLDPEVLGVSEWYLERFLVDDFRAGRVFLLGDAAHRVPPSGGLGLNSAVQDAYNLCWKLAAVLAGRAGDGLLDTYSAERRPVNLNNIEASTKSVSGQVSMASALGLSTGKSAEENWAELSLFWEDGAPGAAERRHAFNEWLAASTLEYHQHNLDYGYVYESAAVVADGTGKPVSPDEIRLYQPSTRPGHPLPHAWVERSGERLALRSLTHGGHFALIAGEDGRPWIEAAEKIAQARQLPLRSARVGLDKVDLIDIRLAWQRNRAISAQGALLVRPDGHVAYRSIGAADDPVAALTAVLDQILAVEKEI</sequence>
<dbReference type="InterPro" id="IPR002938">
    <property type="entry name" value="FAD-bd"/>
</dbReference>
<comment type="caution">
    <text evidence="4">The sequence shown here is derived from an EMBL/GenBank/DDBJ whole genome shotgun (WGS) entry which is preliminary data.</text>
</comment>
<dbReference type="EMBL" id="JBFAEG010000042">
    <property type="protein sequence ID" value="MEU5712922.1"/>
    <property type="molecule type" value="Genomic_DNA"/>
</dbReference>
<evidence type="ECO:0000313" key="5">
    <source>
        <dbReference type="Proteomes" id="UP001551011"/>
    </source>
</evidence>
<dbReference type="Pfam" id="PF01494">
    <property type="entry name" value="FAD_binding_3"/>
    <property type="match status" value="1"/>
</dbReference>
<dbReference type="Gene3D" id="3.30.9.10">
    <property type="entry name" value="D-Amino Acid Oxidase, subunit A, domain 2"/>
    <property type="match status" value="1"/>
</dbReference>
<dbReference type="Gene3D" id="3.40.30.120">
    <property type="match status" value="1"/>
</dbReference>
<keyword evidence="5" id="KW-1185">Reference proteome</keyword>
<name>A0ABV3ALT9_9ACTN</name>
<gene>
    <name evidence="4" type="ORF">AB0H04_39905</name>
</gene>
<dbReference type="InterPro" id="IPR050641">
    <property type="entry name" value="RIFMO-like"/>
</dbReference>
<evidence type="ECO:0000313" key="4">
    <source>
        <dbReference type="EMBL" id="MEU5712922.1"/>
    </source>
</evidence>